<dbReference type="InterPro" id="IPR009057">
    <property type="entry name" value="Homeodomain-like_sf"/>
</dbReference>
<comment type="caution">
    <text evidence="5">The sequence shown here is derived from an EMBL/GenBank/DDBJ whole genome shotgun (WGS) entry which is preliminary data.</text>
</comment>
<protein>
    <submittedName>
        <fullName evidence="5">Uncharacterized protein</fullName>
    </submittedName>
</protein>
<dbReference type="GO" id="GO:0003700">
    <property type="term" value="F:DNA-binding transcription factor activity"/>
    <property type="evidence" value="ECO:0007669"/>
    <property type="project" value="InterPro"/>
</dbReference>
<dbReference type="InterPro" id="IPR001005">
    <property type="entry name" value="SANT/Myb"/>
</dbReference>
<dbReference type="GeneID" id="116202494"/>
<evidence type="ECO:0000313" key="6">
    <source>
        <dbReference type="Proteomes" id="UP000233551"/>
    </source>
</evidence>
<keyword evidence="2" id="KW-0805">Transcription regulation</keyword>
<dbReference type="Pfam" id="PF00249">
    <property type="entry name" value="Myb_DNA-binding"/>
    <property type="match status" value="1"/>
</dbReference>
<dbReference type="InterPro" id="IPR006447">
    <property type="entry name" value="Myb_dom_plants"/>
</dbReference>
<name>A0A2I0K2W0_PUNGR</name>
<dbReference type="GO" id="GO:0005634">
    <property type="term" value="C:nucleus"/>
    <property type="evidence" value="ECO:0007669"/>
    <property type="project" value="UniProtKB-SubCell"/>
</dbReference>
<sequence length="394" mass="44822">MELRITDRTKLMADRIEISDAEENSDENSEIRTQGSSSDETSSQKVFCIDLNEAAAIDDYEGDQKSENDNSSASCAAEGKVERTTTVRQYVRSKMPRLRWTPELHLAFVRAVERLGGQEKATPKLVLQLMNVRGLSIAHVKSHLQMFRSKKLDESGQVLSSRNTLIRGREHLMQMYGRLDAHEHLKKDILNGSRLLSPLLIKQSYDFNSTRYHPWILGNHLARSISHCKGESISDVTRLSTPALLQHRSRKGQYPFNGPSRPARFIEEKKWPPREMFMGAQQGLGRPTNCSYDSWYVDTCPSHPLPWRFQAMNKFLHAPSTAAINGDGCEFEPSEARRLHEERAELEKSLPDLKLSLSHDMLEPSADDDRTGRRDRIREFEAADTTLSLSLSPC</sequence>
<dbReference type="NCBIfam" id="TIGR01557">
    <property type="entry name" value="myb_SHAQKYF"/>
    <property type="match status" value="1"/>
</dbReference>
<dbReference type="PROSITE" id="PS51294">
    <property type="entry name" value="HTH_MYB"/>
    <property type="match status" value="1"/>
</dbReference>
<dbReference type="GO" id="GO:0003677">
    <property type="term" value="F:DNA binding"/>
    <property type="evidence" value="ECO:0007669"/>
    <property type="project" value="InterPro"/>
</dbReference>
<keyword evidence="4" id="KW-0539">Nucleus</keyword>
<keyword evidence="6" id="KW-1185">Reference proteome</keyword>
<dbReference type="Proteomes" id="UP000233551">
    <property type="component" value="Unassembled WGS sequence"/>
</dbReference>
<dbReference type="InterPro" id="IPR046955">
    <property type="entry name" value="PHR1-like"/>
</dbReference>
<dbReference type="PANTHER" id="PTHR31314:SF164">
    <property type="entry name" value="HTH MYB-TYPE DOMAIN-CONTAINING PROTEIN"/>
    <property type="match status" value="1"/>
</dbReference>
<evidence type="ECO:0000256" key="1">
    <source>
        <dbReference type="ARBA" id="ARBA00004123"/>
    </source>
</evidence>
<keyword evidence="3" id="KW-0804">Transcription</keyword>
<dbReference type="FunFam" id="1.10.10.60:FF:000002">
    <property type="entry name" value="Myb family transcription factor"/>
    <property type="match status" value="1"/>
</dbReference>
<evidence type="ECO:0000256" key="2">
    <source>
        <dbReference type="ARBA" id="ARBA00023015"/>
    </source>
</evidence>
<dbReference type="PANTHER" id="PTHR31314">
    <property type="entry name" value="MYB FAMILY TRANSCRIPTION FACTOR PHL7-LIKE"/>
    <property type="match status" value="1"/>
</dbReference>
<comment type="subcellular location">
    <subcellularLocation>
        <location evidence="1">Nucleus</location>
    </subcellularLocation>
</comment>
<dbReference type="EMBL" id="PGOL01000918">
    <property type="protein sequence ID" value="PKI62887.1"/>
    <property type="molecule type" value="Genomic_DNA"/>
</dbReference>
<dbReference type="InterPro" id="IPR017930">
    <property type="entry name" value="Myb_dom"/>
</dbReference>
<dbReference type="AlphaFoldDB" id="A0A2I0K2W0"/>
<evidence type="ECO:0000313" key="5">
    <source>
        <dbReference type="EMBL" id="PKI62887.1"/>
    </source>
</evidence>
<evidence type="ECO:0000256" key="4">
    <source>
        <dbReference type="ARBA" id="ARBA00023242"/>
    </source>
</evidence>
<gene>
    <name evidence="5" type="ORF">CRG98_016724</name>
</gene>
<dbReference type="SUPFAM" id="SSF46689">
    <property type="entry name" value="Homeodomain-like"/>
    <property type="match status" value="1"/>
</dbReference>
<dbReference type="OrthoDB" id="551907at2759"/>
<dbReference type="Gene3D" id="1.10.10.60">
    <property type="entry name" value="Homeodomain-like"/>
    <property type="match status" value="1"/>
</dbReference>
<evidence type="ECO:0000256" key="3">
    <source>
        <dbReference type="ARBA" id="ARBA00023163"/>
    </source>
</evidence>
<organism evidence="5 6">
    <name type="scientific">Punica granatum</name>
    <name type="common">Pomegranate</name>
    <dbReference type="NCBI Taxonomy" id="22663"/>
    <lineage>
        <taxon>Eukaryota</taxon>
        <taxon>Viridiplantae</taxon>
        <taxon>Streptophyta</taxon>
        <taxon>Embryophyta</taxon>
        <taxon>Tracheophyta</taxon>
        <taxon>Spermatophyta</taxon>
        <taxon>Magnoliopsida</taxon>
        <taxon>eudicotyledons</taxon>
        <taxon>Gunneridae</taxon>
        <taxon>Pentapetalae</taxon>
        <taxon>rosids</taxon>
        <taxon>malvids</taxon>
        <taxon>Myrtales</taxon>
        <taxon>Lythraceae</taxon>
        <taxon>Punica</taxon>
    </lineage>
</organism>
<reference evidence="5 6" key="1">
    <citation type="submission" date="2017-11" db="EMBL/GenBank/DDBJ databases">
        <title>De-novo sequencing of pomegranate (Punica granatum L.) genome.</title>
        <authorList>
            <person name="Akparov Z."/>
            <person name="Amiraslanov A."/>
            <person name="Hajiyeva S."/>
            <person name="Abbasov M."/>
            <person name="Kaur K."/>
            <person name="Hamwieh A."/>
            <person name="Solovyev V."/>
            <person name="Salamov A."/>
            <person name="Braich B."/>
            <person name="Kosarev P."/>
            <person name="Mahmoud A."/>
            <person name="Hajiyev E."/>
            <person name="Babayeva S."/>
            <person name="Izzatullayeva V."/>
            <person name="Mammadov A."/>
            <person name="Mammadov A."/>
            <person name="Sharifova S."/>
            <person name="Ojaghi J."/>
            <person name="Eynullazada K."/>
            <person name="Bayramov B."/>
            <person name="Abdulazimova A."/>
            <person name="Shahmuradov I."/>
        </authorList>
    </citation>
    <scope>NUCLEOTIDE SEQUENCE [LARGE SCALE GENOMIC DNA]</scope>
    <source>
        <strain evidence="6">cv. AG2017</strain>
        <tissue evidence="5">Leaf</tissue>
    </source>
</reference>
<proteinExistence type="predicted"/>
<accession>A0A2I0K2W0</accession>